<dbReference type="SUPFAM" id="SSF56645">
    <property type="entry name" value="Acyl-CoA dehydrogenase NM domain-like"/>
    <property type="match status" value="1"/>
</dbReference>
<dbReference type="Proteomes" id="UP000002518">
    <property type="component" value="Chromosome"/>
</dbReference>
<dbReference type="InterPro" id="IPR046373">
    <property type="entry name" value="Acyl-CoA_Oxase/DH_mid-dom_sf"/>
</dbReference>
<keyword evidence="2 4" id="KW-0285">Flavoprotein</keyword>
<evidence type="ECO:0000313" key="7">
    <source>
        <dbReference type="EMBL" id="BAA79716.1"/>
    </source>
</evidence>
<dbReference type="CDD" id="cd00567">
    <property type="entry name" value="ACAD"/>
    <property type="match status" value="1"/>
</dbReference>
<dbReference type="AlphaFoldDB" id="Q9YE30"/>
<dbReference type="InterPro" id="IPR006091">
    <property type="entry name" value="Acyl-CoA_Oxase/DH_mid-dom"/>
</dbReference>
<dbReference type="eggNOG" id="arCOG01707">
    <property type="taxonomic scope" value="Archaea"/>
</dbReference>
<dbReference type="Pfam" id="PF02770">
    <property type="entry name" value="Acyl-CoA_dh_M"/>
    <property type="match status" value="1"/>
</dbReference>
<dbReference type="KEGG" id="ape:APE_0739"/>
<comment type="cofactor">
    <cofactor evidence="4">
        <name>FAD</name>
        <dbReference type="ChEBI" id="CHEBI:57692"/>
    </cofactor>
</comment>
<comment type="similarity">
    <text evidence="1 4">Belongs to the acyl-CoA dehydrogenase family.</text>
</comment>
<dbReference type="Pfam" id="PF00441">
    <property type="entry name" value="Acyl-CoA_dh_1"/>
    <property type="match status" value="1"/>
</dbReference>
<feature type="domain" description="Acyl-CoA oxidase/dehydrogenase middle" evidence="6">
    <location>
        <begin position="90"/>
        <end position="178"/>
    </location>
</feature>
<dbReference type="EnsemblBacteria" id="BAA79716">
    <property type="protein sequence ID" value="BAA79716"/>
    <property type="gene ID" value="APE_0739"/>
</dbReference>
<evidence type="ECO:0000313" key="8">
    <source>
        <dbReference type="Proteomes" id="UP000002518"/>
    </source>
</evidence>
<dbReference type="PANTHER" id="PTHR43884:SF12">
    <property type="entry name" value="ISOVALERYL-COA DEHYDROGENASE, MITOCHONDRIAL-RELATED"/>
    <property type="match status" value="1"/>
</dbReference>
<dbReference type="PANTHER" id="PTHR43884">
    <property type="entry name" value="ACYL-COA DEHYDROGENASE"/>
    <property type="match status" value="1"/>
</dbReference>
<dbReference type="GeneID" id="1444864"/>
<keyword evidence="3 4" id="KW-0274">FAD</keyword>
<proteinExistence type="inferred from homology"/>
<dbReference type="Gene3D" id="1.20.140.10">
    <property type="entry name" value="Butyryl-CoA Dehydrogenase, subunit A, domain 3"/>
    <property type="match status" value="1"/>
</dbReference>
<dbReference type="Gene3D" id="2.40.110.10">
    <property type="entry name" value="Butyryl-CoA Dehydrogenase, subunit A, domain 2"/>
    <property type="match status" value="1"/>
</dbReference>
<dbReference type="InterPro" id="IPR009075">
    <property type="entry name" value="AcylCo_DH/oxidase_C"/>
</dbReference>
<dbReference type="GO" id="GO:0003995">
    <property type="term" value="F:acyl-CoA dehydrogenase activity"/>
    <property type="evidence" value="ECO:0007669"/>
    <property type="project" value="TreeGrafter"/>
</dbReference>
<keyword evidence="4" id="KW-0560">Oxidoreductase</keyword>
<feature type="domain" description="Acyl-CoA dehydrogenase/oxidase C-terminal" evidence="5">
    <location>
        <begin position="191"/>
        <end position="335"/>
    </location>
</feature>
<organism evidence="7 8">
    <name type="scientific">Aeropyrum pernix (strain ATCC 700893 / DSM 11879 / JCM 9820 / NBRC 100138 / K1)</name>
    <dbReference type="NCBI Taxonomy" id="272557"/>
    <lineage>
        <taxon>Archaea</taxon>
        <taxon>Thermoproteota</taxon>
        <taxon>Thermoprotei</taxon>
        <taxon>Desulfurococcales</taxon>
        <taxon>Desulfurococcaceae</taxon>
        <taxon>Aeropyrum</taxon>
    </lineage>
</organism>
<dbReference type="PIR" id="D72664">
    <property type="entry name" value="D72664"/>
</dbReference>
<protein>
    <submittedName>
        <fullName evidence="7">Acyl-CoA dehydrogenase</fullName>
    </submittedName>
</protein>
<dbReference type="RefSeq" id="WP_010865943.1">
    <property type="nucleotide sequence ID" value="NC_000854.2"/>
</dbReference>
<evidence type="ECO:0000256" key="4">
    <source>
        <dbReference type="RuleBase" id="RU362125"/>
    </source>
</evidence>
<evidence type="ECO:0000256" key="1">
    <source>
        <dbReference type="ARBA" id="ARBA00009347"/>
    </source>
</evidence>
<gene>
    <name evidence="7" type="ordered locus">APE_0739</name>
</gene>
<sequence length="345" mass="36452">MSQESCLGPAASRLLDEELAALAGDIDRENRVPDSLIEKAAAEGLFDIGSVECLLQAVRRASRFSRGFAHVLLVHGSCRLAVGGEGRVYALGITEAGGGTDVRANIATRAEELGGGSYRLEGMKYFTSNALYASHFVVLALAGEEPALFLCEKQPRIRVEPLDLSGFRGSGVGKVVFDGAVCERLTEPGVDGVRAALGYINVGRLGYASLALGIADRAIEVIVEAASSKRVFGKRLLDYQGVQWRIASIAARRAALESLVVSALDGGGRVDPEKAAMAKVLGGELALEAAWSAVQILGGRGLAMWGEAERMYRDAKVIDIGEGAKEVLMDYIAGRTVKKVLGSRG</sequence>
<dbReference type="STRING" id="272557.APE_0739"/>
<dbReference type="InterPro" id="IPR036250">
    <property type="entry name" value="AcylCo_DH-like_C"/>
</dbReference>
<keyword evidence="8" id="KW-1185">Reference proteome</keyword>
<dbReference type="InterPro" id="IPR009100">
    <property type="entry name" value="AcylCoA_DH/oxidase_NM_dom_sf"/>
</dbReference>
<evidence type="ECO:0000259" key="5">
    <source>
        <dbReference type="Pfam" id="PF00441"/>
    </source>
</evidence>
<evidence type="ECO:0000259" key="6">
    <source>
        <dbReference type="Pfam" id="PF02770"/>
    </source>
</evidence>
<dbReference type="SUPFAM" id="SSF47203">
    <property type="entry name" value="Acyl-CoA dehydrogenase C-terminal domain-like"/>
    <property type="match status" value="1"/>
</dbReference>
<accession>Q9YE30</accession>
<reference evidence="7 8" key="1">
    <citation type="journal article" date="1999" name="DNA Res.">
        <title>Complete genome sequence of an aerobic hyper-thermophilic crenarchaeon, Aeropyrum pernix K1.</title>
        <authorList>
            <person name="Kawarabayasi Y."/>
            <person name="Hino Y."/>
            <person name="Horikawa H."/>
            <person name="Yamazaki S."/>
            <person name="Haikawa Y."/>
            <person name="Jin-no K."/>
            <person name="Takahashi M."/>
            <person name="Sekine M."/>
            <person name="Baba S."/>
            <person name="Ankai A."/>
            <person name="Kosugi H."/>
            <person name="Hosoyama A."/>
            <person name="Fukui S."/>
            <person name="Nagai Y."/>
            <person name="Nishijima K."/>
            <person name="Nakazawa H."/>
            <person name="Takamiya M."/>
            <person name="Masuda S."/>
            <person name="Funahashi T."/>
            <person name="Tanaka T."/>
            <person name="Kudoh Y."/>
            <person name="Yamazaki J."/>
            <person name="Kushida N."/>
            <person name="Oguchi A."/>
            <person name="Aoki K."/>
            <person name="Kubota K."/>
            <person name="Nakamura Y."/>
            <person name="Nomura N."/>
            <person name="Sako Y."/>
            <person name="Kikuchi H."/>
        </authorList>
    </citation>
    <scope>NUCLEOTIDE SEQUENCE [LARGE SCALE GENOMIC DNA]</scope>
    <source>
        <strain evidence="8">ATCC 700893 / DSM 11879 / JCM 9820 / NBRC 100138 / K1</strain>
    </source>
</reference>
<dbReference type="EMBL" id="BA000002">
    <property type="protein sequence ID" value="BAA79716.1"/>
    <property type="molecule type" value="Genomic_DNA"/>
</dbReference>
<name>Q9YE30_AERPE</name>
<evidence type="ECO:0000256" key="2">
    <source>
        <dbReference type="ARBA" id="ARBA00022630"/>
    </source>
</evidence>
<evidence type="ECO:0000256" key="3">
    <source>
        <dbReference type="ARBA" id="ARBA00022827"/>
    </source>
</evidence>